<accession>A0A8H5BUI8</accession>
<feature type="compositionally biased region" description="Basic and acidic residues" evidence="1">
    <location>
        <begin position="133"/>
        <end position="152"/>
    </location>
</feature>
<evidence type="ECO:0000256" key="1">
    <source>
        <dbReference type="SAM" id="MobiDB-lite"/>
    </source>
</evidence>
<evidence type="ECO:0000313" key="3">
    <source>
        <dbReference type="Proteomes" id="UP000567179"/>
    </source>
</evidence>
<feature type="compositionally biased region" description="Polar residues" evidence="1">
    <location>
        <begin position="279"/>
        <end position="296"/>
    </location>
</feature>
<name>A0A8H5BUI8_9AGAR</name>
<keyword evidence="3" id="KW-1185">Reference proteome</keyword>
<feature type="compositionally biased region" description="Polar residues" evidence="1">
    <location>
        <begin position="167"/>
        <end position="177"/>
    </location>
</feature>
<dbReference type="AlphaFoldDB" id="A0A8H5BUI8"/>
<feature type="region of interest" description="Disordered" evidence="1">
    <location>
        <begin position="245"/>
        <end position="264"/>
    </location>
</feature>
<evidence type="ECO:0000313" key="2">
    <source>
        <dbReference type="EMBL" id="KAF5329481.1"/>
    </source>
</evidence>
<reference evidence="2 3" key="1">
    <citation type="journal article" date="2020" name="ISME J.">
        <title>Uncovering the hidden diversity of litter-decomposition mechanisms in mushroom-forming fungi.</title>
        <authorList>
            <person name="Floudas D."/>
            <person name="Bentzer J."/>
            <person name="Ahren D."/>
            <person name="Johansson T."/>
            <person name="Persson P."/>
            <person name="Tunlid A."/>
        </authorList>
    </citation>
    <scope>NUCLEOTIDE SEQUENCE [LARGE SCALE GENOMIC DNA]</scope>
    <source>
        <strain evidence="2 3">CBS 101986</strain>
    </source>
</reference>
<dbReference type="Proteomes" id="UP000567179">
    <property type="component" value="Unassembled WGS sequence"/>
</dbReference>
<protein>
    <submittedName>
        <fullName evidence="2">Uncharacterized protein</fullName>
    </submittedName>
</protein>
<dbReference type="EMBL" id="JAACJJ010000002">
    <property type="protein sequence ID" value="KAF5329481.1"/>
    <property type="molecule type" value="Genomic_DNA"/>
</dbReference>
<dbReference type="OrthoDB" id="3250110at2759"/>
<feature type="region of interest" description="Disordered" evidence="1">
    <location>
        <begin position="271"/>
        <end position="300"/>
    </location>
</feature>
<feature type="compositionally biased region" description="Basic and acidic residues" evidence="1">
    <location>
        <begin position="210"/>
        <end position="240"/>
    </location>
</feature>
<sequence>MLNAFKIKPFDLEPIFAEWKDAPVFSGNPKKDLPVEQWLEKIREGAVARGVPEEYWYKCAQHFMGPKAIARLDELKKVIMQVHGGKYRWTWKKFKLAMTNMGWNIDEDAKETVKVTRAGSTFWFNRKKDTIANTKDSDSDSAHSIHSIHTEGAEASGSNKPRPPPSRSGSLWFSSSKAIVEEPEEDSLPYDVPKFSRASTSSSFWPSKMTKGDDGKEKKNTMNNAIERKGTVSNGKDRKSTMSIAKSNKDLPARPVNPKASSDTAVVLAKRKETKDANKSVSPARSKTTGSNSNSHEGGEVVTTAQAPAWLLNACTALEFITSEHPKAMSIISAILITAGSIPAIPAIAAGAGGAVLASGTVHAIGAIAVGLGQALGANVVTTQKKQEAHGSSSVR</sequence>
<comment type="caution">
    <text evidence="2">The sequence shown here is derived from an EMBL/GenBank/DDBJ whole genome shotgun (WGS) entry which is preliminary data.</text>
</comment>
<feature type="region of interest" description="Disordered" evidence="1">
    <location>
        <begin position="133"/>
        <end position="240"/>
    </location>
</feature>
<organism evidence="2 3">
    <name type="scientific">Psilocybe cf. subviscida</name>
    <dbReference type="NCBI Taxonomy" id="2480587"/>
    <lineage>
        <taxon>Eukaryota</taxon>
        <taxon>Fungi</taxon>
        <taxon>Dikarya</taxon>
        <taxon>Basidiomycota</taxon>
        <taxon>Agaricomycotina</taxon>
        <taxon>Agaricomycetes</taxon>
        <taxon>Agaricomycetidae</taxon>
        <taxon>Agaricales</taxon>
        <taxon>Agaricineae</taxon>
        <taxon>Strophariaceae</taxon>
        <taxon>Psilocybe</taxon>
    </lineage>
</organism>
<proteinExistence type="predicted"/>
<gene>
    <name evidence="2" type="ORF">D9619_009129</name>
</gene>